<protein>
    <recommendedName>
        <fullName evidence="1">Phage tail lysozyme domain-containing protein</fullName>
    </recommendedName>
</protein>
<dbReference type="InterPro" id="IPR041219">
    <property type="entry name" value="Phage_lysozyme2"/>
</dbReference>
<proteinExistence type="predicted"/>
<feature type="domain" description="Phage tail lysozyme" evidence="1">
    <location>
        <begin position="34"/>
        <end position="201"/>
    </location>
</feature>
<name>A0A6J5PZ61_9CAUD</name>
<dbReference type="EMBL" id="LR796923">
    <property type="protein sequence ID" value="CAB4175456.1"/>
    <property type="molecule type" value="Genomic_DNA"/>
</dbReference>
<dbReference type="Pfam" id="PF18013">
    <property type="entry name" value="Phage_lysozyme2"/>
    <property type="match status" value="1"/>
</dbReference>
<reference evidence="2" key="1">
    <citation type="submission" date="2020-05" db="EMBL/GenBank/DDBJ databases">
        <authorList>
            <person name="Chiriac C."/>
            <person name="Salcher M."/>
            <person name="Ghai R."/>
            <person name="Kavagutti S V."/>
        </authorList>
    </citation>
    <scope>NUCLEOTIDE SEQUENCE</scope>
</reference>
<gene>
    <name evidence="2" type="ORF">UFOVP972_198</name>
</gene>
<sequence>MNYILNIRDWRKLNEDVESLESTAAADITPAELKTAVSTVNGLIKRGFTKIEAIALAGNMSVESRFNTAASDGKAVGLCQWQGTRLKALKAFAAAKGKSHTDFETQLNFIKYEMKDYYLDYINGVPKLLVYINSGTTDKPKYIKTLKEYPKSQSISRDFKNAVAAGTTVSSLTREICNRVLAPLASSSHIERRVANALKIQSAVG</sequence>
<evidence type="ECO:0000259" key="1">
    <source>
        <dbReference type="Pfam" id="PF18013"/>
    </source>
</evidence>
<dbReference type="Gene3D" id="1.10.530.10">
    <property type="match status" value="1"/>
</dbReference>
<organism evidence="2">
    <name type="scientific">uncultured Caudovirales phage</name>
    <dbReference type="NCBI Taxonomy" id="2100421"/>
    <lineage>
        <taxon>Viruses</taxon>
        <taxon>Duplodnaviria</taxon>
        <taxon>Heunggongvirae</taxon>
        <taxon>Uroviricota</taxon>
        <taxon>Caudoviricetes</taxon>
        <taxon>Peduoviridae</taxon>
        <taxon>Maltschvirus</taxon>
        <taxon>Maltschvirus maltsch</taxon>
    </lineage>
</organism>
<accession>A0A6J5PZ61</accession>
<evidence type="ECO:0000313" key="2">
    <source>
        <dbReference type="EMBL" id="CAB4175456.1"/>
    </source>
</evidence>